<evidence type="ECO:0000313" key="2">
    <source>
        <dbReference type="Proteomes" id="UP001177260"/>
    </source>
</evidence>
<comment type="caution">
    <text evidence="1">The sequence shown here is derived from an EMBL/GenBank/DDBJ whole genome shotgun (WGS) entry which is preliminary data.</text>
</comment>
<accession>A0ACC3AWN0</accession>
<proteinExistence type="predicted"/>
<reference evidence="1 2" key="1">
    <citation type="journal article" date="2023" name="ACS Omega">
        <title>Identification of the Neoaspergillic Acid Biosynthesis Gene Cluster by Establishing an In Vitro CRISPR-Ribonucleoprotein Genetic System in Aspergillus melleus.</title>
        <authorList>
            <person name="Yuan B."/>
            <person name="Grau M.F."/>
            <person name="Murata R.M."/>
            <person name="Torok T."/>
            <person name="Venkateswaran K."/>
            <person name="Stajich J.E."/>
            <person name="Wang C.C.C."/>
        </authorList>
    </citation>
    <scope>NUCLEOTIDE SEQUENCE [LARGE SCALE GENOMIC DNA]</scope>
    <source>
        <strain evidence="1 2">IMV 1140</strain>
    </source>
</reference>
<protein>
    <submittedName>
        <fullName evidence="1">Uncharacterized protein</fullName>
    </submittedName>
</protein>
<evidence type="ECO:0000313" key="1">
    <source>
        <dbReference type="EMBL" id="KAK1142316.1"/>
    </source>
</evidence>
<sequence>MSTQSWKPQAQKARDILQKSIPAQWLLPSDQLPPATQKYVEDFPRKSGLLNDRELDITNKSAIALVVDMEAGILSAEEVAIAFLKRAVLGHQLLNFATEFMA</sequence>
<name>A0ACC3AWN0_9EURO</name>
<organism evidence="1 2">
    <name type="scientific">Aspergillus melleus</name>
    <dbReference type="NCBI Taxonomy" id="138277"/>
    <lineage>
        <taxon>Eukaryota</taxon>
        <taxon>Fungi</taxon>
        <taxon>Dikarya</taxon>
        <taxon>Ascomycota</taxon>
        <taxon>Pezizomycotina</taxon>
        <taxon>Eurotiomycetes</taxon>
        <taxon>Eurotiomycetidae</taxon>
        <taxon>Eurotiales</taxon>
        <taxon>Aspergillaceae</taxon>
        <taxon>Aspergillus</taxon>
        <taxon>Aspergillus subgen. Circumdati</taxon>
    </lineage>
</organism>
<dbReference type="Proteomes" id="UP001177260">
    <property type="component" value="Unassembled WGS sequence"/>
</dbReference>
<dbReference type="EMBL" id="JAOPJF010000052">
    <property type="protein sequence ID" value="KAK1142316.1"/>
    <property type="molecule type" value="Genomic_DNA"/>
</dbReference>
<keyword evidence="2" id="KW-1185">Reference proteome</keyword>
<gene>
    <name evidence="1" type="ORF">N8T08_008061</name>
</gene>